<gene>
    <name evidence="3" type="ORF">PA7_20250</name>
</gene>
<comment type="caution">
    <text evidence="3">The sequence shown here is derived from an EMBL/GenBank/DDBJ whole genome shotgun (WGS) entry which is preliminary data.</text>
</comment>
<dbReference type="Gene3D" id="3.90.1200.10">
    <property type="match status" value="1"/>
</dbReference>
<dbReference type="Pfam" id="PF01636">
    <property type="entry name" value="APH"/>
    <property type="match status" value="1"/>
</dbReference>
<evidence type="ECO:0000259" key="2">
    <source>
        <dbReference type="Pfam" id="PF01636"/>
    </source>
</evidence>
<dbReference type="InterPro" id="IPR050249">
    <property type="entry name" value="Pseudomonas-type_ThrB"/>
</dbReference>
<dbReference type="SUPFAM" id="SSF56112">
    <property type="entry name" value="Protein kinase-like (PK-like)"/>
    <property type="match status" value="1"/>
</dbReference>
<evidence type="ECO:0000313" key="4">
    <source>
        <dbReference type="Proteomes" id="UP000321328"/>
    </source>
</evidence>
<comment type="similarity">
    <text evidence="1">Belongs to the pseudomonas-type ThrB family.</text>
</comment>
<dbReference type="PANTHER" id="PTHR21064">
    <property type="entry name" value="AMINOGLYCOSIDE PHOSPHOTRANSFERASE DOMAIN-CONTAINING PROTEIN-RELATED"/>
    <property type="match status" value="1"/>
</dbReference>
<feature type="domain" description="Aminoglycoside phosphotransferase" evidence="2">
    <location>
        <begin position="29"/>
        <end position="268"/>
    </location>
</feature>
<accession>A0A511D5H8</accession>
<dbReference type="PANTHER" id="PTHR21064:SF6">
    <property type="entry name" value="AMINOGLYCOSIDE PHOSPHOTRANSFERASE DOMAIN-CONTAINING PROTEIN"/>
    <property type="match status" value="1"/>
</dbReference>
<organism evidence="3 4">
    <name type="scientific">Pseudonocardia asaccharolytica DSM 44247 = NBRC 16224</name>
    <dbReference type="NCBI Taxonomy" id="1123024"/>
    <lineage>
        <taxon>Bacteria</taxon>
        <taxon>Bacillati</taxon>
        <taxon>Actinomycetota</taxon>
        <taxon>Actinomycetes</taxon>
        <taxon>Pseudonocardiales</taxon>
        <taxon>Pseudonocardiaceae</taxon>
        <taxon>Pseudonocardia</taxon>
    </lineage>
</organism>
<sequence length="326" mass="36451">MTSLDAVAVSALKNYDFSPNTAVTLTNVSENVTYRVDDRGTGRSAALRIHRLNYHSKAAIESELCWMDALREDGVVAPPRPMTTRDGARIVTVDDDRGLARHVVLFEWLPGHTPTVEGDLVPSFRVLGTLAAKMHSHGSMWQPPASFDRYTCNYNTALGLKAMWGRWQEGLGIGRSERKLLSRLDTEVGKRLVGYGAGRDRFGLAHNDLRLANLLVDGDHIHVIDFDDCGYSWYMYDFAASVSFIEDDTRVPDWMSAWLDGYTSHRPLSKVDIEIIPTLIMFRRLLLVGWVGSRHEYADEAAKLGTGFTSVTCDLAEAYLTGVYLM</sequence>
<name>A0A511D5H8_9PSEU</name>
<keyword evidence="4" id="KW-1185">Reference proteome</keyword>
<dbReference type="InterPro" id="IPR011009">
    <property type="entry name" value="Kinase-like_dom_sf"/>
</dbReference>
<dbReference type="InterPro" id="IPR002575">
    <property type="entry name" value="Aminoglycoside_PTrfase"/>
</dbReference>
<dbReference type="EMBL" id="BJVI01000017">
    <property type="protein sequence ID" value="GEL18188.1"/>
    <property type="molecule type" value="Genomic_DNA"/>
</dbReference>
<keyword evidence="3" id="KW-0808">Transferase</keyword>
<protein>
    <submittedName>
        <fullName evidence="3">Aminoglycoside phosphotransferase</fullName>
    </submittedName>
</protein>
<dbReference type="GO" id="GO:0004413">
    <property type="term" value="F:homoserine kinase activity"/>
    <property type="evidence" value="ECO:0007669"/>
    <property type="project" value="TreeGrafter"/>
</dbReference>
<evidence type="ECO:0000313" key="3">
    <source>
        <dbReference type="EMBL" id="GEL18188.1"/>
    </source>
</evidence>
<reference evidence="3 4" key="1">
    <citation type="submission" date="2019-07" db="EMBL/GenBank/DDBJ databases">
        <title>Whole genome shotgun sequence of Pseudonocardia asaccharolytica NBRC 16224.</title>
        <authorList>
            <person name="Hosoyama A."/>
            <person name="Uohara A."/>
            <person name="Ohji S."/>
            <person name="Ichikawa N."/>
        </authorList>
    </citation>
    <scope>NUCLEOTIDE SEQUENCE [LARGE SCALE GENOMIC DNA]</scope>
    <source>
        <strain evidence="3 4">NBRC 16224</strain>
    </source>
</reference>
<proteinExistence type="inferred from homology"/>
<dbReference type="GO" id="GO:0009088">
    <property type="term" value="P:threonine biosynthetic process"/>
    <property type="evidence" value="ECO:0007669"/>
    <property type="project" value="TreeGrafter"/>
</dbReference>
<evidence type="ECO:0000256" key="1">
    <source>
        <dbReference type="ARBA" id="ARBA00038240"/>
    </source>
</evidence>
<dbReference type="Proteomes" id="UP000321328">
    <property type="component" value="Unassembled WGS sequence"/>
</dbReference>
<dbReference type="STRING" id="1123024.GCA_000423625_03919"/>
<dbReference type="AlphaFoldDB" id="A0A511D5H8"/>